<feature type="domain" description="EF-hand" evidence="1">
    <location>
        <begin position="64"/>
        <end position="92"/>
    </location>
</feature>
<dbReference type="InterPro" id="IPR011992">
    <property type="entry name" value="EF-hand-dom_pair"/>
</dbReference>
<dbReference type="SMART" id="SM00054">
    <property type="entry name" value="EFh"/>
    <property type="match status" value="2"/>
</dbReference>
<dbReference type="PROSITE" id="PS00018">
    <property type="entry name" value="EF_HAND_1"/>
    <property type="match status" value="1"/>
</dbReference>
<dbReference type="GO" id="GO:0005509">
    <property type="term" value="F:calcium ion binding"/>
    <property type="evidence" value="ECO:0007669"/>
    <property type="project" value="InterPro"/>
</dbReference>
<evidence type="ECO:0000313" key="3">
    <source>
        <dbReference type="Proteomes" id="UP000298693"/>
    </source>
</evidence>
<dbReference type="Gene3D" id="1.10.238.10">
    <property type="entry name" value="EF-hand"/>
    <property type="match status" value="1"/>
</dbReference>
<gene>
    <name evidence="2" type="ORF">D3869_20960</name>
</gene>
<dbReference type="InterPro" id="IPR002048">
    <property type="entry name" value="EF_hand_dom"/>
</dbReference>
<dbReference type="SUPFAM" id="SSF47473">
    <property type="entry name" value="EF-hand"/>
    <property type="match status" value="1"/>
</dbReference>
<organism evidence="2 3">
    <name type="scientific">Azospirillum brasilense</name>
    <dbReference type="NCBI Taxonomy" id="192"/>
    <lineage>
        <taxon>Bacteria</taxon>
        <taxon>Pseudomonadati</taxon>
        <taxon>Pseudomonadota</taxon>
        <taxon>Alphaproteobacteria</taxon>
        <taxon>Rhodospirillales</taxon>
        <taxon>Azospirillaceae</taxon>
        <taxon>Azospirillum</taxon>
    </lineage>
</organism>
<evidence type="ECO:0000259" key="1">
    <source>
        <dbReference type="SMART" id="SM00054"/>
    </source>
</evidence>
<proteinExistence type="predicted"/>
<evidence type="ECO:0000313" key="2">
    <source>
        <dbReference type="EMBL" id="QCO17668.1"/>
    </source>
</evidence>
<accession>A0A4D8R3L0</accession>
<dbReference type="Proteomes" id="UP000298693">
    <property type="component" value="Plasmid p1"/>
</dbReference>
<dbReference type="EMBL" id="CP032346">
    <property type="protein sequence ID" value="QCO17668.1"/>
    <property type="molecule type" value="Genomic_DNA"/>
</dbReference>
<dbReference type="Pfam" id="PF13202">
    <property type="entry name" value="EF-hand_5"/>
    <property type="match status" value="1"/>
</dbReference>
<reference evidence="2 3" key="1">
    <citation type="submission" date="2018-09" db="EMBL/GenBank/DDBJ databases">
        <title>Whole genome based analysis of evolution and adaptive divergence in Indian and Brazilian strains of Azospirillum brasilense.</title>
        <authorList>
            <person name="Singh C."/>
            <person name="Tripathi A.K."/>
        </authorList>
    </citation>
    <scope>NUCLEOTIDE SEQUENCE [LARGE SCALE GENOMIC DNA]</scope>
    <source>
        <strain evidence="2 3">MTCC4039</strain>
        <plasmid evidence="2 3">p1</plasmid>
    </source>
</reference>
<dbReference type="InterPro" id="IPR018247">
    <property type="entry name" value="EF_Hand_1_Ca_BS"/>
</dbReference>
<dbReference type="AlphaFoldDB" id="A0A4D8R3L0"/>
<feature type="domain" description="EF-hand" evidence="1">
    <location>
        <begin position="134"/>
        <end position="162"/>
    </location>
</feature>
<protein>
    <submittedName>
        <fullName evidence="2">EF-hand domain-containing protein</fullName>
    </submittedName>
</protein>
<name>A0A4D8R3L0_AZOBR</name>
<keyword evidence="2" id="KW-0614">Plasmid</keyword>
<sequence>MGMFRYGTCAGPLLWRHGCECHDAQGRSSMFRSTGPAFLLAILALPVGLQAPAMAAEMPDRAAQGADVFDLFDENHDGRISNAEFQNNKILVFYVWDRNRDLVLTPDETPLRPEVFTAAAGPDGRIDSLEFITVIDEAFLIADTNRDSTLDRQELLAFRQRIRP</sequence>
<geneLocation type="plasmid" evidence="2">
    <name>p1</name>
</geneLocation>